<gene>
    <name evidence="1" type="ORF">METZ01_LOCUS479762</name>
</gene>
<proteinExistence type="predicted"/>
<reference evidence="1" key="1">
    <citation type="submission" date="2018-05" db="EMBL/GenBank/DDBJ databases">
        <authorList>
            <person name="Lanie J.A."/>
            <person name="Ng W.-L."/>
            <person name="Kazmierczak K.M."/>
            <person name="Andrzejewski T.M."/>
            <person name="Davidsen T.M."/>
            <person name="Wayne K.J."/>
            <person name="Tettelin H."/>
            <person name="Glass J.I."/>
            <person name="Rusch D."/>
            <person name="Podicherti R."/>
            <person name="Tsui H.-C.T."/>
            <person name="Winkler M.E."/>
        </authorList>
    </citation>
    <scope>NUCLEOTIDE SEQUENCE</scope>
</reference>
<dbReference type="AlphaFoldDB" id="A0A383C5M7"/>
<name>A0A383C5M7_9ZZZZ</name>
<protein>
    <submittedName>
        <fullName evidence="1">Uncharacterized protein</fullName>
    </submittedName>
</protein>
<accession>A0A383C5M7</accession>
<dbReference type="EMBL" id="UINC01205646">
    <property type="protein sequence ID" value="SVE26908.1"/>
    <property type="molecule type" value="Genomic_DNA"/>
</dbReference>
<organism evidence="1">
    <name type="scientific">marine metagenome</name>
    <dbReference type="NCBI Taxonomy" id="408172"/>
    <lineage>
        <taxon>unclassified sequences</taxon>
        <taxon>metagenomes</taxon>
        <taxon>ecological metagenomes</taxon>
    </lineage>
</organism>
<feature type="non-terminal residue" evidence="1">
    <location>
        <position position="107"/>
    </location>
</feature>
<evidence type="ECO:0000313" key="1">
    <source>
        <dbReference type="EMBL" id="SVE26908.1"/>
    </source>
</evidence>
<sequence>MVRSIAMGPVSRLHAGTIGDMFCSSKFNRTQNFIHKKTFLYDLYFQENSSKKKLINSINYIIDRRNYSASWAFIIKFITTSSPLPLGKLIFEPLSVMPMAFLLPTFR</sequence>